<evidence type="ECO:0000313" key="2">
    <source>
        <dbReference type="Proteomes" id="UP000320643"/>
    </source>
</evidence>
<reference evidence="1 2" key="1">
    <citation type="submission" date="2019-07" db="EMBL/GenBank/DDBJ databases">
        <title>Flavobacterium sp. nov., isolated from glacier ice.</title>
        <authorList>
            <person name="Liu Q."/>
            <person name="Xin Y.-H."/>
        </authorList>
    </citation>
    <scope>NUCLEOTIDE SEQUENCE [LARGE SCALE GENOMIC DNA]</scope>
    <source>
        <strain evidence="1 2">ZT4R6</strain>
    </source>
</reference>
<dbReference type="PROSITE" id="PS51257">
    <property type="entry name" value="PROKAR_LIPOPROTEIN"/>
    <property type="match status" value="1"/>
</dbReference>
<dbReference type="RefSeq" id="WP_143372165.1">
    <property type="nucleotide sequence ID" value="NZ_VJVZ01000002.1"/>
</dbReference>
<proteinExistence type="predicted"/>
<comment type="caution">
    <text evidence="1">The sequence shown here is derived from an EMBL/GenBank/DDBJ whole genome shotgun (WGS) entry which is preliminary data.</text>
</comment>
<dbReference type="AlphaFoldDB" id="A0A552V872"/>
<dbReference type="Proteomes" id="UP000320643">
    <property type="component" value="Unassembled WGS sequence"/>
</dbReference>
<organism evidence="1 2">
    <name type="scientific">Flavobacterium zepuense</name>
    <dbReference type="NCBI Taxonomy" id="2593302"/>
    <lineage>
        <taxon>Bacteria</taxon>
        <taxon>Pseudomonadati</taxon>
        <taxon>Bacteroidota</taxon>
        <taxon>Flavobacteriia</taxon>
        <taxon>Flavobacteriales</taxon>
        <taxon>Flavobacteriaceae</taxon>
        <taxon>Flavobacterium</taxon>
    </lineage>
</organism>
<accession>A0A552V872</accession>
<protein>
    <recommendedName>
        <fullName evidence="3">Lipoprotein</fullName>
    </recommendedName>
</protein>
<sequence>MKYAFIILIITLTGCASRKINDTHILTNDWTDAYKTHVFCGCITEGYSDTIIRQIRKKDPIVVYDELTPIVLDRAYLLGKKVVGDLPQVVLPFEDEDGKTNVKKKFILSACLKYYSSLELDSIANAEYKKFISLKE</sequence>
<name>A0A552V872_9FLAO</name>
<evidence type="ECO:0008006" key="3">
    <source>
        <dbReference type="Google" id="ProtNLM"/>
    </source>
</evidence>
<evidence type="ECO:0000313" key="1">
    <source>
        <dbReference type="EMBL" id="TRW26667.1"/>
    </source>
</evidence>
<dbReference type="EMBL" id="VJVZ01000002">
    <property type="protein sequence ID" value="TRW26667.1"/>
    <property type="molecule type" value="Genomic_DNA"/>
</dbReference>
<keyword evidence="2" id="KW-1185">Reference proteome</keyword>
<dbReference type="OrthoDB" id="1369745at2"/>
<gene>
    <name evidence="1" type="ORF">FMM05_04625</name>
</gene>